<dbReference type="EMBL" id="JAAMRR010001415">
    <property type="protein sequence ID" value="NGX98875.1"/>
    <property type="molecule type" value="Genomic_DNA"/>
</dbReference>
<dbReference type="Gene3D" id="3.50.50.60">
    <property type="entry name" value="FAD/NAD(P)-binding domain"/>
    <property type="match status" value="1"/>
</dbReference>
<dbReference type="Pfam" id="PF01593">
    <property type="entry name" value="Amino_oxidase"/>
    <property type="match status" value="2"/>
</dbReference>
<evidence type="ECO:0000256" key="6">
    <source>
        <dbReference type="ARBA" id="ARBA00047321"/>
    </source>
</evidence>
<dbReference type="SUPFAM" id="SSF51905">
    <property type="entry name" value="FAD/NAD(P)-binding domain"/>
    <property type="match status" value="1"/>
</dbReference>
<evidence type="ECO:0000256" key="3">
    <source>
        <dbReference type="ARBA" id="ARBA00012535"/>
    </source>
</evidence>
<evidence type="ECO:0000313" key="8">
    <source>
        <dbReference type="EMBL" id="NGX98875.1"/>
    </source>
</evidence>
<evidence type="ECO:0000256" key="2">
    <source>
        <dbReference type="ARBA" id="ARBA00005833"/>
    </source>
</evidence>
<comment type="caution">
    <text evidence="8">The sequence shown here is derived from an EMBL/GenBank/DDBJ whole genome shotgun (WGS) entry which is preliminary data.</text>
</comment>
<gene>
    <name evidence="8" type="ORF">G4V63_27825</name>
</gene>
<dbReference type="InterPro" id="IPR002937">
    <property type="entry name" value="Amino_oxidase"/>
</dbReference>
<sequence>MPLPSDIDVAIIGAGAAGLAAARPLETSGLSVLVLEARERIGGRSQTVILPGDIVFDVGCEWLHSADKNSFVAIARDLGFEINETRPRWREQSLNAGFPPQAREEFLAAMDAFDARVSAASDLPDDTPASKWLEPGNPWNAQINAISTYINGTELDRVSTYDFDAYEDTGINWRVRRGYGALIAAYGAPCPVALNTKVTLIDHSGARVRIETSQGTISAGKVIVTAPTDLIANQSIRFHPPLPDKVNAAAGLPLGLADKVMLALDDPEALPSDGHLYGALDRVGTGSYHLRPMGQPCISGFFGGAFARGLEDAGGGALAAQAIDELVMLLGSDFRRKLRPLAETRWAHDPFALGSYSHALPGHADDRAVLAAPIDDRLFFAGEATSPNFFTTAHGAQETGVRAAGEVMGRSAA</sequence>
<keyword evidence="9" id="KW-1185">Reference proteome</keyword>
<evidence type="ECO:0000256" key="1">
    <source>
        <dbReference type="ARBA" id="ARBA00004814"/>
    </source>
</evidence>
<evidence type="ECO:0000259" key="7">
    <source>
        <dbReference type="Pfam" id="PF01593"/>
    </source>
</evidence>
<accession>A0A7C9VPW4</accession>
<protein>
    <recommendedName>
        <fullName evidence="4">Tryptophan 2-monooxygenase</fullName>
        <ecNumber evidence="3">1.13.12.3</ecNumber>
    </recommendedName>
</protein>
<organism evidence="8 9">
    <name type="scientific">Candidatus Afipia apatlaquensis</name>
    <dbReference type="NCBI Taxonomy" id="2712852"/>
    <lineage>
        <taxon>Bacteria</taxon>
        <taxon>Pseudomonadati</taxon>
        <taxon>Pseudomonadota</taxon>
        <taxon>Alphaproteobacteria</taxon>
        <taxon>Hyphomicrobiales</taxon>
        <taxon>Nitrobacteraceae</taxon>
        <taxon>Afipia</taxon>
    </lineage>
</organism>
<feature type="domain" description="Amine oxidase" evidence="7">
    <location>
        <begin position="17"/>
        <end position="87"/>
    </location>
</feature>
<dbReference type="PANTHER" id="PTHR10742:SF410">
    <property type="entry name" value="LYSINE-SPECIFIC HISTONE DEMETHYLASE 2"/>
    <property type="match status" value="1"/>
</dbReference>
<keyword evidence="5" id="KW-0073">Auxin biosynthesis</keyword>
<name>A0A7C9VPW4_9BRAD</name>
<reference evidence="8" key="1">
    <citation type="submission" date="2020-02" db="EMBL/GenBank/DDBJ databases">
        <title>Draft genome sequence of Candidatus Afipia apatlaquensis IBT-C3, a potential strain for decolorization of textile dyes.</title>
        <authorList>
            <person name="Sanchez-Reyes A."/>
            <person name="Breton-Deval L."/>
            <person name="Mangelson H."/>
            <person name="Sanchez-Flores A."/>
        </authorList>
    </citation>
    <scope>NUCLEOTIDE SEQUENCE [LARGE SCALE GENOMIC DNA]</scope>
    <source>
        <strain evidence="8">IBT-C3</strain>
    </source>
</reference>
<dbReference type="InterPro" id="IPR036188">
    <property type="entry name" value="FAD/NAD-bd_sf"/>
</dbReference>
<dbReference type="GO" id="GO:0050361">
    <property type="term" value="F:tryptophan 2-monooxygenase activity"/>
    <property type="evidence" value="ECO:0007669"/>
    <property type="project" value="UniProtKB-EC"/>
</dbReference>
<dbReference type="GO" id="GO:0009851">
    <property type="term" value="P:auxin biosynthetic process"/>
    <property type="evidence" value="ECO:0007669"/>
    <property type="project" value="UniProtKB-KW"/>
</dbReference>
<comment type="catalytic activity">
    <reaction evidence="6">
        <text>L-tryptophan + O2 = indole-3-acetamide + CO2 + H2O</text>
        <dbReference type="Rhea" id="RHEA:16165"/>
        <dbReference type="ChEBI" id="CHEBI:15377"/>
        <dbReference type="ChEBI" id="CHEBI:15379"/>
        <dbReference type="ChEBI" id="CHEBI:16031"/>
        <dbReference type="ChEBI" id="CHEBI:16526"/>
        <dbReference type="ChEBI" id="CHEBI:57912"/>
        <dbReference type="EC" id="1.13.12.3"/>
    </reaction>
</comment>
<dbReference type="EC" id="1.13.12.3" evidence="3"/>
<dbReference type="AlphaFoldDB" id="A0A7C9VPW4"/>
<dbReference type="SUPFAM" id="SSF54373">
    <property type="entry name" value="FAD-linked reductases, C-terminal domain"/>
    <property type="match status" value="1"/>
</dbReference>
<evidence type="ECO:0000256" key="4">
    <source>
        <dbReference type="ARBA" id="ARBA00017871"/>
    </source>
</evidence>
<dbReference type="PANTHER" id="PTHR10742">
    <property type="entry name" value="FLAVIN MONOAMINE OXIDASE"/>
    <property type="match status" value="1"/>
</dbReference>
<feature type="domain" description="Amine oxidase" evidence="7">
    <location>
        <begin position="159"/>
        <end position="408"/>
    </location>
</feature>
<proteinExistence type="inferred from homology"/>
<dbReference type="InterPro" id="IPR050281">
    <property type="entry name" value="Flavin_monoamine_oxidase"/>
</dbReference>
<dbReference type="Proteomes" id="UP000480266">
    <property type="component" value="Unassembled WGS sequence"/>
</dbReference>
<evidence type="ECO:0000313" key="9">
    <source>
        <dbReference type="Proteomes" id="UP000480266"/>
    </source>
</evidence>
<evidence type="ECO:0000256" key="5">
    <source>
        <dbReference type="ARBA" id="ARBA00023070"/>
    </source>
</evidence>
<comment type="similarity">
    <text evidence="2">Belongs to the tryptophan 2-monooxygenase family.</text>
</comment>
<comment type="pathway">
    <text evidence="1">Plant hormone metabolism; auxin biosynthesis.</text>
</comment>